<gene>
    <name evidence="4" type="ORF">FXF65_03600</name>
</gene>
<dbReference type="AlphaFoldDB" id="A0A5D0UMY3"/>
<comment type="caution">
    <text evidence="4">The sequence shown here is derived from an EMBL/GenBank/DDBJ whole genome shotgun (WGS) entry which is preliminary data.</text>
</comment>
<keyword evidence="2" id="KW-0442">Lipid degradation</keyword>
<dbReference type="PANTHER" id="PTHR10272">
    <property type="entry name" value="PLATELET-ACTIVATING FACTOR ACETYLHYDROLASE"/>
    <property type="match status" value="1"/>
</dbReference>
<accession>A0A5D0UMY3</accession>
<dbReference type="InterPro" id="IPR029058">
    <property type="entry name" value="AB_hydrolase_fold"/>
</dbReference>
<reference evidence="4 5" key="1">
    <citation type="submission" date="2019-08" db="EMBL/GenBank/DDBJ databases">
        <title>Actinomadura sp. nov. CYP1-5 isolated from mountain soil.</title>
        <authorList>
            <person name="Songsumanus A."/>
            <person name="Kuncharoen N."/>
            <person name="Kudo T."/>
            <person name="Yuki M."/>
            <person name="Igarashi Y."/>
            <person name="Tanasupawat S."/>
        </authorList>
    </citation>
    <scope>NUCLEOTIDE SEQUENCE [LARGE SCALE GENOMIC DNA]</scope>
    <source>
        <strain evidence="4 5">GKU157</strain>
    </source>
</reference>
<dbReference type="GO" id="GO:0016042">
    <property type="term" value="P:lipid catabolic process"/>
    <property type="evidence" value="ECO:0007669"/>
    <property type="project" value="UniProtKB-KW"/>
</dbReference>
<dbReference type="Gene3D" id="3.40.50.1820">
    <property type="entry name" value="alpha/beta hydrolase"/>
    <property type="match status" value="1"/>
</dbReference>
<sequence>MPEATAARRRGGRIRLTLPAPTGGHRIGTTSLHLVDRSRRDPWTSTPRELMISLWYPARTTEGDRVPWMTSAAEALYRQQTSRNLQTSLDAVDFPLTHARRNVPVKARHGGRPVIIFSPGYAAMREQGTTLVEDLASRGNVVVTISHTHEAQFVEFPGGRVEPSRQPADPDYALALRTRRDDTTFVLDVLARLNSGAGTTIRGRHLPHGLRGALDLSKVGMFGHSLGGAAAAETMAQDPRVRAGVDLDGSVIGAARDTGLDRPFLLTASAGHGRDNDDSWADFWSRLRGWRRQLLLKDSGHQTYTDLGPLVPQLIKALPIPPQVVARLIENIGTIDPDHSVAAQRAYLAAFFDLHLRHHDDHLFAGPSPRYPEIEFVP</sequence>
<dbReference type="PANTHER" id="PTHR10272:SF0">
    <property type="entry name" value="PLATELET-ACTIVATING FACTOR ACETYLHYDROLASE"/>
    <property type="match status" value="1"/>
</dbReference>
<protein>
    <recommendedName>
        <fullName evidence="6">Lipase</fullName>
    </recommendedName>
</protein>
<dbReference type="Proteomes" id="UP000322634">
    <property type="component" value="Unassembled WGS sequence"/>
</dbReference>
<dbReference type="SUPFAM" id="SSF53474">
    <property type="entry name" value="alpha/beta-Hydrolases"/>
    <property type="match status" value="1"/>
</dbReference>
<evidence type="ECO:0000313" key="4">
    <source>
        <dbReference type="EMBL" id="TYC18992.1"/>
    </source>
</evidence>
<organism evidence="4 5">
    <name type="scientific">Actinomadura syzygii</name>
    <dbReference type="NCBI Taxonomy" id="1427538"/>
    <lineage>
        <taxon>Bacteria</taxon>
        <taxon>Bacillati</taxon>
        <taxon>Actinomycetota</taxon>
        <taxon>Actinomycetes</taxon>
        <taxon>Streptosporangiales</taxon>
        <taxon>Thermomonosporaceae</taxon>
        <taxon>Actinomadura</taxon>
    </lineage>
</organism>
<proteinExistence type="predicted"/>
<keyword evidence="5" id="KW-1185">Reference proteome</keyword>
<evidence type="ECO:0000256" key="1">
    <source>
        <dbReference type="ARBA" id="ARBA00022801"/>
    </source>
</evidence>
<dbReference type="EMBL" id="VSFF01000001">
    <property type="protein sequence ID" value="TYC18992.1"/>
    <property type="molecule type" value="Genomic_DNA"/>
</dbReference>
<evidence type="ECO:0008006" key="6">
    <source>
        <dbReference type="Google" id="ProtNLM"/>
    </source>
</evidence>
<dbReference type="Pfam" id="PF03403">
    <property type="entry name" value="PAF-AH_p_II"/>
    <property type="match status" value="2"/>
</dbReference>
<dbReference type="OrthoDB" id="569821at2"/>
<keyword evidence="1" id="KW-0378">Hydrolase</keyword>
<evidence type="ECO:0000256" key="2">
    <source>
        <dbReference type="ARBA" id="ARBA00022963"/>
    </source>
</evidence>
<dbReference type="GO" id="GO:0003847">
    <property type="term" value="F:1-alkyl-2-acetylglycerophosphocholine esterase activity"/>
    <property type="evidence" value="ECO:0007669"/>
    <property type="project" value="TreeGrafter"/>
</dbReference>
<evidence type="ECO:0000313" key="5">
    <source>
        <dbReference type="Proteomes" id="UP000322634"/>
    </source>
</evidence>
<name>A0A5D0UMY3_9ACTN</name>
<evidence type="ECO:0000256" key="3">
    <source>
        <dbReference type="ARBA" id="ARBA00023098"/>
    </source>
</evidence>
<keyword evidence="3" id="KW-0443">Lipid metabolism</keyword>